<feature type="transmembrane region" description="Helical" evidence="5">
    <location>
        <begin position="406"/>
        <end position="427"/>
    </location>
</feature>
<comment type="subcellular location">
    <subcellularLocation>
        <location evidence="1">Membrane</location>
        <topology evidence="1">Multi-pass membrane protein</topology>
    </subcellularLocation>
</comment>
<dbReference type="PROSITE" id="PS50850">
    <property type="entry name" value="MFS"/>
    <property type="match status" value="1"/>
</dbReference>
<feature type="transmembrane region" description="Helical" evidence="5">
    <location>
        <begin position="374"/>
        <end position="400"/>
    </location>
</feature>
<dbReference type="RefSeq" id="WP_263335696.1">
    <property type="nucleotide sequence ID" value="NZ_JAGSYH010000003.1"/>
</dbReference>
<keyword evidence="2 5" id="KW-0812">Transmembrane</keyword>
<evidence type="ECO:0000256" key="3">
    <source>
        <dbReference type="ARBA" id="ARBA00022989"/>
    </source>
</evidence>
<proteinExistence type="predicted"/>
<feature type="domain" description="Major facilitator superfamily (MFS) profile" evidence="6">
    <location>
        <begin position="30"/>
        <end position="432"/>
    </location>
</feature>
<dbReference type="SUPFAM" id="SSF103473">
    <property type="entry name" value="MFS general substrate transporter"/>
    <property type="match status" value="1"/>
</dbReference>
<reference evidence="8" key="1">
    <citation type="journal article" date="2019" name="Int. J. Syst. Evol. Microbiol.">
        <title>The Global Catalogue of Microorganisms (GCM) 10K type strain sequencing project: providing services to taxonomists for standard genome sequencing and annotation.</title>
        <authorList>
            <consortium name="The Broad Institute Genomics Platform"/>
            <consortium name="The Broad Institute Genome Sequencing Center for Infectious Disease"/>
            <person name="Wu L."/>
            <person name="Ma J."/>
        </authorList>
    </citation>
    <scope>NUCLEOTIDE SEQUENCE [LARGE SCALE GENOMIC DNA]</scope>
    <source>
        <strain evidence="8">JCM 4087</strain>
    </source>
</reference>
<feature type="transmembrane region" description="Helical" evidence="5">
    <location>
        <begin position="286"/>
        <end position="307"/>
    </location>
</feature>
<feature type="transmembrane region" description="Helical" evidence="5">
    <location>
        <begin position="319"/>
        <end position="337"/>
    </location>
</feature>
<dbReference type="CDD" id="cd17319">
    <property type="entry name" value="MFS_ExuT_GudP_like"/>
    <property type="match status" value="1"/>
</dbReference>
<feature type="transmembrane region" description="Helical" evidence="5">
    <location>
        <begin position="64"/>
        <end position="88"/>
    </location>
</feature>
<protein>
    <submittedName>
        <fullName evidence="7">MFS transporter</fullName>
    </submittedName>
</protein>
<evidence type="ECO:0000256" key="2">
    <source>
        <dbReference type="ARBA" id="ARBA00022692"/>
    </source>
</evidence>
<feature type="transmembrane region" description="Helical" evidence="5">
    <location>
        <begin position="156"/>
        <end position="176"/>
    </location>
</feature>
<feature type="transmembrane region" description="Helical" evidence="5">
    <location>
        <begin position="245"/>
        <end position="266"/>
    </location>
</feature>
<evidence type="ECO:0000313" key="8">
    <source>
        <dbReference type="Proteomes" id="UP001596091"/>
    </source>
</evidence>
<organism evidence="7 8">
    <name type="scientific">Acidicapsa dinghuensis</name>
    <dbReference type="NCBI Taxonomy" id="2218256"/>
    <lineage>
        <taxon>Bacteria</taxon>
        <taxon>Pseudomonadati</taxon>
        <taxon>Acidobacteriota</taxon>
        <taxon>Terriglobia</taxon>
        <taxon>Terriglobales</taxon>
        <taxon>Acidobacteriaceae</taxon>
        <taxon>Acidicapsa</taxon>
    </lineage>
</organism>
<dbReference type="EMBL" id="JBHSPH010000002">
    <property type="protein sequence ID" value="MFC5862436.1"/>
    <property type="molecule type" value="Genomic_DNA"/>
</dbReference>
<evidence type="ECO:0000313" key="7">
    <source>
        <dbReference type="EMBL" id="MFC5862436.1"/>
    </source>
</evidence>
<sequence>MSEPVTQAPPPPPSLAASLATGLTSYRWHICALLFIANTINYMDRQVLSFLAPMLQTKIGWNEVQYGYIVVAFQLAYAIGLLSVGGIIDKIGVKLGYAISIGVWSLSSMSHALARTALAFGTSRFFLGLGESGNFPAAIKTVAEWFPKKERALATGLFNSGTSVGAILVPLTVPWIVDHWGWQAAFLFTGGFSLIWVILWLITYKSPEHESRVNAAELAHIRSDAGEAVASTRIPWLHLLGYRQCWAVLIGKFLTDPVWWFLLFWLPKYFSTRFHLKLEGLAGPIMVIYIAACVGSVFGGWLPAIWLRMGLSIRAARRGAMLTCALCTLPIAMVGHMSGLWSVVAVISLACAAHQGWSANIFSLCSDLFPRAAVASVTGIAGFGGAIGGMLAAWIVGLVLQHFHTYANIFLVAGMAYLTAWLVIQYLTRKPEISFSI</sequence>
<dbReference type="InterPro" id="IPR050382">
    <property type="entry name" value="MFS_Na/Anion_cotransporter"/>
</dbReference>
<dbReference type="InterPro" id="IPR011701">
    <property type="entry name" value="MFS"/>
</dbReference>
<dbReference type="InterPro" id="IPR036259">
    <property type="entry name" value="MFS_trans_sf"/>
</dbReference>
<keyword evidence="3 5" id="KW-1133">Transmembrane helix</keyword>
<evidence type="ECO:0000256" key="4">
    <source>
        <dbReference type="ARBA" id="ARBA00023136"/>
    </source>
</evidence>
<keyword evidence="4 5" id="KW-0472">Membrane</keyword>
<comment type="caution">
    <text evidence="7">The sequence shown here is derived from an EMBL/GenBank/DDBJ whole genome shotgun (WGS) entry which is preliminary data.</text>
</comment>
<evidence type="ECO:0000256" key="5">
    <source>
        <dbReference type="SAM" id="Phobius"/>
    </source>
</evidence>
<dbReference type="InterPro" id="IPR020846">
    <property type="entry name" value="MFS_dom"/>
</dbReference>
<gene>
    <name evidence="7" type="ORF">ACFPT7_09065</name>
</gene>
<feature type="transmembrane region" description="Helical" evidence="5">
    <location>
        <begin position="26"/>
        <end position="43"/>
    </location>
</feature>
<evidence type="ECO:0000256" key="1">
    <source>
        <dbReference type="ARBA" id="ARBA00004141"/>
    </source>
</evidence>
<evidence type="ECO:0000259" key="6">
    <source>
        <dbReference type="PROSITE" id="PS50850"/>
    </source>
</evidence>
<feature type="transmembrane region" description="Helical" evidence="5">
    <location>
        <begin position="94"/>
        <end position="114"/>
    </location>
</feature>
<feature type="transmembrane region" description="Helical" evidence="5">
    <location>
        <begin position="182"/>
        <end position="202"/>
    </location>
</feature>
<dbReference type="PANTHER" id="PTHR11662:SF285">
    <property type="entry name" value="HEXURONATE TRANSPORTER"/>
    <property type="match status" value="1"/>
</dbReference>
<dbReference type="Gene3D" id="1.20.1250.20">
    <property type="entry name" value="MFS general substrate transporter like domains"/>
    <property type="match status" value="2"/>
</dbReference>
<dbReference type="PANTHER" id="PTHR11662">
    <property type="entry name" value="SOLUTE CARRIER FAMILY 17"/>
    <property type="match status" value="1"/>
</dbReference>
<keyword evidence="8" id="KW-1185">Reference proteome</keyword>
<dbReference type="Proteomes" id="UP001596091">
    <property type="component" value="Unassembled WGS sequence"/>
</dbReference>
<dbReference type="Pfam" id="PF07690">
    <property type="entry name" value="MFS_1"/>
    <property type="match status" value="1"/>
</dbReference>
<accession>A0ABW1EDQ7</accession>
<name>A0ABW1EDQ7_9BACT</name>